<evidence type="ECO:0000313" key="8">
    <source>
        <dbReference type="Proteomes" id="UP000249254"/>
    </source>
</evidence>
<evidence type="ECO:0000259" key="6">
    <source>
        <dbReference type="PROSITE" id="PS51462"/>
    </source>
</evidence>
<feature type="domain" description="Nudix hydrolase" evidence="6">
    <location>
        <begin position="21"/>
        <end position="152"/>
    </location>
</feature>
<proteinExistence type="predicted"/>
<dbReference type="OrthoDB" id="7066910at2"/>
<dbReference type="GO" id="GO:0005737">
    <property type="term" value="C:cytoplasm"/>
    <property type="evidence" value="ECO:0007669"/>
    <property type="project" value="TreeGrafter"/>
</dbReference>
<comment type="cofactor">
    <cofactor evidence="1">
        <name>Mg(2+)</name>
        <dbReference type="ChEBI" id="CHEBI:18420"/>
    </cofactor>
</comment>
<dbReference type="Pfam" id="PF00293">
    <property type="entry name" value="NUDIX"/>
    <property type="match status" value="1"/>
</dbReference>
<dbReference type="GO" id="GO:0016462">
    <property type="term" value="F:pyrophosphatase activity"/>
    <property type="evidence" value="ECO:0007669"/>
    <property type="project" value="InterPro"/>
</dbReference>
<dbReference type="InterPro" id="IPR020084">
    <property type="entry name" value="NUDIX_hydrolase_CS"/>
</dbReference>
<keyword evidence="2" id="KW-0479">Metal-binding</keyword>
<feature type="region of interest" description="Disordered" evidence="5">
    <location>
        <begin position="1"/>
        <end position="27"/>
    </location>
</feature>
<dbReference type="EMBL" id="QFYQ01000001">
    <property type="protein sequence ID" value="RAK55979.1"/>
    <property type="molecule type" value="Genomic_DNA"/>
</dbReference>
<gene>
    <name evidence="7" type="ORF">DJ017_16405</name>
</gene>
<dbReference type="GO" id="GO:0046872">
    <property type="term" value="F:metal ion binding"/>
    <property type="evidence" value="ECO:0007669"/>
    <property type="project" value="UniProtKB-KW"/>
</dbReference>
<dbReference type="PROSITE" id="PS00893">
    <property type="entry name" value="NUDIX_BOX"/>
    <property type="match status" value="1"/>
</dbReference>
<evidence type="ECO:0000256" key="3">
    <source>
        <dbReference type="ARBA" id="ARBA00022801"/>
    </source>
</evidence>
<evidence type="ECO:0000313" key="7">
    <source>
        <dbReference type="EMBL" id="RAK55979.1"/>
    </source>
</evidence>
<accession>A0A328AN42</accession>
<keyword evidence="8" id="KW-1185">Reference proteome</keyword>
<evidence type="ECO:0000256" key="5">
    <source>
        <dbReference type="SAM" id="MobiDB-lite"/>
    </source>
</evidence>
<dbReference type="PANTHER" id="PTHR12629">
    <property type="entry name" value="DIPHOSPHOINOSITOL POLYPHOSPHATE PHOSPHOHYDROLASE"/>
    <property type="match status" value="1"/>
</dbReference>
<dbReference type="RefSeq" id="WP_111529727.1">
    <property type="nucleotide sequence ID" value="NZ_JBHRSG010000003.1"/>
</dbReference>
<name>A0A328AN42_9CAUL</name>
<dbReference type="InterPro" id="IPR000086">
    <property type="entry name" value="NUDIX_hydrolase_dom"/>
</dbReference>
<dbReference type="AlphaFoldDB" id="A0A328AN42"/>
<dbReference type="PROSITE" id="PS51462">
    <property type="entry name" value="NUDIX"/>
    <property type="match status" value="1"/>
</dbReference>
<keyword evidence="3" id="KW-0378">Hydrolase</keyword>
<dbReference type="Proteomes" id="UP000249254">
    <property type="component" value="Unassembled WGS sequence"/>
</dbReference>
<dbReference type="Gene3D" id="3.90.79.10">
    <property type="entry name" value="Nucleoside Triphosphate Pyrophosphohydrolase"/>
    <property type="match status" value="1"/>
</dbReference>
<evidence type="ECO:0000256" key="4">
    <source>
        <dbReference type="ARBA" id="ARBA00022842"/>
    </source>
</evidence>
<comment type="caution">
    <text evidence="7">The sequence shown here is derived from an EMBL/GenBank/DDBJ whole genome shotgun (WGS) entry which is preliminary data.</text>
</comment>
<dbReference type="InterPro" id="IPR015797">
    <property type="entry name" value="NUDIX_hydrolase-like_dom_sf"/>
</dbReference>
<dbReference type="PANTHER" id="PTHR12629:SF0">
    <property type="entry name" value="DIPHOSPHOINOSITOL-POLYPHOSPHATE DIPHOSPHATASE"/>
    <property type="match status" value="1"/>
</dbReference>
<evidence type="ECO:0000256" key="2">
    <source>
        <dbReference type="ARBA" id="ARBA00022723"/>
    </source>
</evidence>
<dbReference type="InterPro" id="IPR047198">
    <property type="entry name" value="DDP-like_NUDIX"/>
</dbReference>
<dbReference type="SUPFAM" id="SSF55811">
    <property type="entry name" value="Nudix"/>
    <property type="match status" value="1"/>
</dbReference>
<feature type="compositionally biased region" description="Basic residues" evidence="5">
    <location>
        <begin position="9"/>
        <end position="23"/>
    </location>
</feature>
<dbReference type="CDD" id="cd04666">
    <property type="entry name" value="NUDIX_DIPP2_like_Nudt4"/>
    <property type="match status" value="1"/>
</dbReference>
<reference evidence="8" key="1">
    <citation type="submission" date="2018-05" db="EMBL/GenBank/DDBJ databases">
        <authorList>
            <person name="Li X."/>
        </authorList>
    </citation>
    <scope>NUCLEOTIDE SEQUENCE [LARGE SCALE GENOMIC DNA]</scope>
    <source>
        <strain evidence="8">LX32</strain>
    </source>
</reference>
<keyword evidence="4" id="KW-0460">Magnesium</keyword>
<protein>
    <submittedName>
        <fullName evidence="7">DNA mismatch repair protein MutT</fullName>
    </submittedName>
</protein>
<sequence length="153" mass="17323">MPKDGKAAKSPKPKGAKPKRPRRQYAALPWRRTETGVEILLITSRETRRWVLPKGWGKKDEPATIAVAREALEETGVAGRVAEKPLGQYRYQKLFKSGRLQRLKVTVYGLEVVHEHAEWPEMNIRDKLWVSLDEGAGLVDEPELRSLIAGFSP</sequence>
<organism evidence="7 8">
    <name type="scientific">Phenylobacterium soli</name>
    <dbReference type="NCBI Taxonomy" id="2170551"/>
    <lineage>
        <taxon>Bacteria</taxon>
        <taxon>Pseudomonadati</taxon>
        <taxon>Pseudomonadota</taxon>
        <taxon>Alphaproteobacteria</taxon>
        <taxon>Caulobacterales</taxon>
        <taxon>Caulobacteraceae</taxon>
        <taxon>Phenylobacterium</taxon>
    </lineage>
</organism>
<evidence type="ECO:0000256" key="1">
    <source>
        <dbReference type="ARBA" id="ARBA00001946"/>
    </source>
</evidence>